<gene>
    <name evidence="1" type="ORF">DSM107014_13650</name>
</gene>
<evidence type="ECO:0000313" key="2">
    <source>
        <dbReference type="Proteomes" id="UP000767446"/>
    </source>
</evidence>
<name>A0A941GXE3_9CHRO</name>
<protein>
    <submittedName>
        <fullName evidence="1">Uncharacterized protein</fullName>
    </submittedName>
</protein>
<comment type="caution">
    <text evidence="1">The sequence shown here is derived from an EMBL/GenBank/DDBJ whole genome shotgun (WGS) entry which is preliminary data.</text>
</comment>
<sequence length="113" mass="13006">MSQIKKHHNLMLVDLKEDVLVTTSIPPENHAALRSGFAGYPANPRWNASKFCAWKTGCHWRKALIQGEMVIRPTDSMLVPACEENREKQQPQTNKWLHFPTWAKQILGHYQTA</sequence>
<organism evidence="1 2">
    <name type="scientific">Gomphosphaeria aponina SAG 52.96 = DSM 107014</name>
    <dbReference type="NCBI Taxonomy" id="1521640"/>
    <lineage>
        <taxon>Bacteria</taxon>
        <taxon>Bacillati</taxon>
        <taxon>Cyanobacteriota</taxon>
        <taxon>Cyanophyceae</taxon>
        <taxon>Oscillatoriophycideae</taxon>
        <taxon>Chroococcales</taxon>
        <taxon>Gomphosphaeriaceae</taxon>
        <taxon>Gomphosphaeria</taxon>
    </lineage>
</organism>
<dbReference type="EMBL" id="JADQBC010000095">
    <property type="protein sequence ID" value="MBR8828921.1"/>
    <property type="molecule type" value="Genomic_DNA"/>
</dbReference>
<dbReference type="Proteomes" id="UP000767446">
    <property type="component" value="Unassembled WGS sequence"/>
</dbReference>
<proteinExistence type="predicted"/>
<accession>A0A941GXE3</accession>
<evidence type="ECO:0000313" key="1">
    <source>
        <dbReference type="EMBL" id="MBR8828921.1"/>
    </source>
</evidence>
<dbReference type="AlphaFoldDB" id="A0A941GXE3"/>
<reference evidence="1" key="1">
    <citation type="submission" date="2021-02" db="EMBL/GenBank/DDBJ databases">
        <title>Metagenome analyses of Stigonema ocellatum DSM 106950, Chlorogloea purpurea SAG 13.99 and Gomphosphaeria aponina DSM 107014.</title>
        <authorList>
            <person name="Marter P."/>
            <person name="Huang S."/>
        </authorList>
    </citation>
    <scope>NUCLEOTIDE SEQUENCE</scope>
    <source>
        <strain evidence="1">JP213</strain>
    </source>
</reference>